<feature type="transmembrane region" description="Helical" evidence="1">
    <location>
        <begin position="222"/>
        <end position="246"/>
    </location>
</feature>
<feature type="transmembrane region" description="Helical" evidence="1">
    <location>
        <begin position="108"/>
        <end position="127"/>
    </location>
</feature>
<evidence type="ECO:0000313" key="4">
    <source>
        <dbReference type="Proteomes" id="UP000198607"/>
    </source>
</evidence>
<evidence type="ECO:0000313" key="3">
    <source>
        <dbReference type="EMBL" id="SDG51612.1"/>
    </source>
</evidence>
<dbReference type="RefSeq" id="WP_091931412.1">
    <property type="nucleotide sequence ID" value="NZ_FNCY01000001.1"/>
</dbReference>
<reference evidence="3 4" key="1">
    <citation type="submission" date="2016-10" db="EMBL/GenBank/DDBJ databases">
        <authorList>
            <person name="de Groot N.N."/>
        </authorList>
    </citation>
    <scope>NUCLEOTIDE SEQUENCE [LARGE SCALE GENOMIC DNA]</scope>
    <source>
        <strain evidence="3 4">DSM 5885</strain>
    </source>
</reference>
<evidence type="ECO:0000259" key="2">
    <source>
        <dbReference type="Pfam" id="PF04892"/>
    </source>
</evidence>
<feature type="transmembrane region" description="Helical" evidence="1">
    <location>
        <begin position="320"/>
        <end position="340"/>
    </location>
</feature>
<organism evidence="3 4">
    <name type="scientific">Propionivibrio dicarboxylicus</name>
    <dbReference type="NCBI Taxonomy" id="83767"/>
    <lineage>
        <taxon>Bacteria</taxon>
        <taxon>Pseudomonadati</taxon>
        <taxon>Pseudomonadota</taxon>
        <taxon>Betaproteobacteria</taxon>
        <taxon>Rhodocyclales</taxon>
        <taxon>Rhodocyclaceae</taxon>
        <taxon>Propionivibrio</taxon>
    </lineage>
</organism>
<keyword evidence="1" id="KW-1133">Transmembrane helix</keyword>
<feature type="transmembrane region" description="Helical" evidence="1">
    <location>
        <begin position="76"/>
        <end position="96"/>
    </location>
</feature>
<proteinExistence type="predicted"/>
<name>A0A1G7UVP1_9RHOO</name>
<sequence length="344" mass="36931">MTRLPRTLTPVYTALIVYASLHPFSGWRDTAISPLAFLTTDWPQYWTAFDMVANVLAYLPLGLLLTLALQRAPGQWLAAVMATLLGGLLSFCVEAIQTWLPSRVPSNLDLACNMLGTALGALLALALGRWLTGTLTRLQRRLAPTPHIEVAVVLVGLWLFTLLSPETFLFGAGDLRHLFDIPPAVAYAPSSFFALEAGIVFCNTIAIGLIVRSLLAPQQASLALLGSFFIAALAVRTGAAMILLGPQQAFDWLTPGAGLGFSVGVLLLSLCLLLPPAGRVAIAGMMLMAGTVLVNIAPANPYSVVVLNVWKQGHFLNFNGLTRLTASLWPFLALPCLSLFGRRR</sequence>
<keyword evidence="1" id="KW-0812">Transmembrane</keyword>
<dbReference type="Pfam" id="PF04892">
    <property type="entry name" value="VanZ"/>
    <property type="match status" value="1"/>
</dbReference>
<feature type="transmembrane region" description="Helical" evidence="1">
    <location>
        <begin position="7"/>
        <end position="25"/>
    </location>
</feature>
<dbReference type="Proteomes" id="UP000198607">
    <property type="component" value="Unassembled WGS sequence"/>
</dbReference>
<dbReference type="AlphaFoldDB" id="A0A1G7UVP1"/>
<dbReference type="PANTHER" id="PTHR28008">
    <property type="entry name" value="DOMAIN PROTEIN, PUTATIVE (AFU_ORTHOLOGUE AFUA_3G10980)-RELATED"/>
    <property type="match status" value="1"/>
</dbReference>
<feature type="transmembrane region" description="Helical" evidence="1">
    <location>
        <begin position="45"/>
        <end position="69"/>
    </location>
</feature>
<dbReference type="InterPro" id="IPR006976">
    <property type="entry name" value="VanZ-like"/>
</dbReference>
<dbReference type="PANTHER" id="PTHR28008:SF1">
    <property type="entry name" value="DOMAIN PROTEIN, PUTATIVE (AFU_ORTHOLOGUE AFUA_3G10980)-RELATED"/>
    <property type="match status" value="1"/>
</dbReference>
<feature type="transmembrane region" description="Helical" evidence="1">
    <location>
        <begin position="252"/>
        <end position="273"/>
    </location>
</feature>
<keyword evidence="4" id="KW-1185">Reference proteome</keyword>
<dbReference type="STRING" id="83767.SAMN05660652_00007"/>
<dbReference type="OrthoDB" id="9780818at2"/>
<gene>
    <name evidence="3" type="ORF">SAMN05660652_00007</name>
</gene>
<protein>
    <submittedName>
        <fullName evidence="3">VanZ like family protein</fullName>
    </submittedName>
</protein>
<dbReference type="EMBL" id="FNCY01000001">
    <property type="protein sequence ID" value="SDG51612.1"/>
    <property type="molecule type" value="Genomic_DNA"/>
</dbReference>
<feature type="transmembrane region" description="Helical" evidence="1">
    <location>
        <begin position="192"/>
        <end position="215"/>
    </location>
</feature>
<evidence type="ECO:0000256" key="1">
    <source>
        <dbReference type="SAM" id="Phobius"/>
    </source>
</evidence>
<keyword evidence="1" id="KW-0472">Membrane</keyword>
<accession>A0A1G7UVP1</accession>
<feature type="transmembrane region" description="Helical" evidence="1">
    <location>
        <begin position="148"/>
        <end position="172"/>
    </location>
</feature>
<feature type="domain" description="VanZ-like" evidence="2">
    <location>
        <begin position="19"/>
        <end position="126"/>
    </location>
</feature>
<feature type="transmembrane region" description="Helical" evidence="1">
    <location>
        <begin position="280"/>
        <end position="300"/>
    </location>
</feature>